<organism evidence="2 3">
    <name type="scientific">Colletotrichum lupini</name>
    <dbReference type="NCBI Taxonomy" id="145971"/>
    <lineage>
        <taxon>Eukaryota</taxon>
        <taxon>Fungi</taxon>
        <taxon>Dikarya</taxon>
        <taxon>Ascomycota</taxon>
        <taxon>Pezizomycotina</taxon>
        <taxon>Sordariomycetes</taxon>
        <taxon>Hypocreomycetidae</taxon>
        <taxon>Glomerellales</taxon>
        <taxon>Glomerellaceae</taxon>
        <taxon>Colletotrichum</taxon>
        <taxon>Colletotrichum acutatum species complex</taxon>
    </lineage>
</organism>
<name>A0A9Q8SX17_9PEZI</name>
<proteinExistence type="predicted"/>
<gene>
    <name evidence="2" type="ORF">CLUP02_10618</name>
</gene>
<evidence type="ECO:0000256" key="1">
    <source>
        <dbReference type="SAM" id="MobiDB-lite"/>
    </source>
</evidence>
<keyword evidence="3" id="KW-1185">Reference proteome</keyword>
<protein>
    <submittedName>
        <fullName evidence="2">Uncharacterized protein</fullName>
    </submittedName>
</protein>
<accession>A0A9Q8SX17</accession>
<dbReference type="EMBL" id="CP019477">
    <property type="protein sequence ID" value="UQC85122.1"/>
    <property type="molecule type" value="Genomic_DNA"/>
</dbReference>
<dbReference type="Proteomes" id="UP000830671">
    <property type="component" value="Chromosome 5"/>
</dbReference>
<dbReference type="AlphaFoldDB" id="A0A9Q8SX17"/>
<dbReference type="RefSeq" id="XP_049146737.1">
    <property type="nucleotide sequence ID" value="XM_049289592.1"/>
</dbReference>
<dbReference type="KEGG" id="clup:CLUP02_10618"/>
<reference evidence="2" key="1">
    <citation type="journal article" date="2021" name="Mol. Plant Microbe Interact.">
        <title>Complete Genome Sequence of the Plant-Pathogenic Fungus Colletotrichum lupini.</title>
        <authorList>
            <person name="Baroncelli R."/>
            <person name="Pensec F."/>
            <person name="Da Lio D."/>
            <person name="Boufleur T."/>
            <person name="Vicente I."/>
            <person name="Sarrocco S."/>
            <person name="Picot A."/>
            <person name="Baraldi E."/>
            <person name="Sukno S."/>
            <person name="Thon M."/>
            <person name="Le Floch G."/>
        </authorList>
    </citation>
    <scope>NUCLEOTIDE SEQUENCE</scope>
    <source>
        <strain evidence="2">IMI 504893</strain>
    </source>
</reference>
<sequence>MRGLSLHIKYNYYIDYADIPDSPYAIQVDISCCQGMPKTYFPGVQRGLRKNPRPPLPVCSPCPLPARHVDVTFNREENPDADFDQSDLLLDLQIARWIGGQKPTVTLPAQKVYVGSIVSFSPINTLYSGYMLNEGTEKTEAEAYLPRTHDDKGREYADEYTPFPRLALPHIQISPPPTSTKPNRSPVVERYNALAGRKVRPPAYMITLGNHLSLSIRFPVSHISRTYVIIIILPTTSKEPPRLLQEHQHGTVIEDVFICAAASFPPERGTDRPAYTKPDANDMIEGGGGVPSVDLPLKQV</sequence>
<dbReference type="GeneID" id="73344602"/>
<feature type="region of interest" description="Disordered" evidence="1">
    <location>
        <begin position="281"/>
        <end position="300"/>
    </location>
</feature>
<evidence type="ECO:0000313" key="3">
    <source>
        <dbReference type="Proteomes" id="UP000830671"/>
    </source>
</evidence>
<evidence type="ECO:0000313" key="2">
    <source>
        <dbReference type="EMBL" id="UQC85122.1"/>
    </source>
</evidence>